<dbReference type="GO" id="GO:0004556">
    <property type="term" value="F:alpha-amylase activity"/>
    <property type="evidence" value="ECO:0007669"/>
    <property type="project" value="TreeGrafter"/>
</dbReference>
<dbReference type="InterPro" id="IPR017853">
    <property type="entry name" value="GH"/>
</dbReference>
<dbReference type="Gene3D" id="3.20.20.80">
    <property type="entry name" value="Glycosidases"/>
    <property type="match status" value="1"/>
</dbReference>
<dbReference type="Pfam" id="PF00128">
    <property type="entry name" value="Alpha-amylase"/>
    <property type="match status" value="1"/>
</dbReference>
<evidence type="ECO:0000313" key="3">
    <source>
        <dbReference type="Proteomes" id="UP000018692"/>
    </source>
</evidence>
<dbReference type="SUPFAM" id="SSF51445">
    <property type="entry name" value="(Trans)glycosidases"/>
    <property type="match status" value="1"/>
</dbReference>
<comment type="caution">
    <text evidence="2">The sequence shown here is derived from an EMBL/GenBank/DDBJ whole genome shotgun (WGS) entry which is preliminary data.</text>
</comment>
<sequence>MKKDDFANWTGYQIYPKSFKDSNGDGMGDLQGIIEKLPYLKDLGIDFIWLNPIYTSPQVDGATILPIFIVLMRALVT</sequence>
<dbReference type="PANTHER" id="PTHR10357:SF179">
    <property type="entry name" value="NEUTRAL AND BASIC AMINO ACID TRANSPORT PROTEIN RBAT"/>
    <property type="match status" value="1"/>
</dbReference>
<dbReference type="GO" id="GO:0009313">
    <property type="term" value="P:oligosaccharide catabolic process"/>
    <property type="evidence" value="ECO:0007669"/>
    <property type="project" value="TreeGrafter"/>
</dbReference>
<dbReference type="InterPro" id="IPR006047">
    <property type="entry name" value="GH13_cat_dom"/>
</dbReference>
<evidence type="ECO:0000259" key="1">
    <source>
        <dbReference type="Pfam" id="PF00128"/>
    </source>
</evidence>
<organism evidence="2 3">
    <name type="scientific">Lactococcus garvieae TRF1</name>
    <dbReference type="NCBI Taxonomy" id="1380772"/>
    <lineage>
        <taxon>Bacteria</taxon>
        <taxon>Bacillati</taxon>
        <taxon>Bacillota</taxon>
        <taxon>Bacilli</taxon>
        <taxon>Lactobacillales</taxon>
        <taxon>Streptococcaceae</taxon>
        <taxon>Lactococcus</taxon>
    </lineage>
</organism>
<dbReference type="EMBL" id="AVFE01000002">
    <property type="protein sequence ID" value="ETD05630.1"/>
    <property type="molecule type" value="Genomic_DNA"/>
</dbReference>
<evidence type="ECO:0000313" key="2">
    <source>
        <dbReference type="EMBL" id="ETD05630.1"/>
    </source>
</evidence>
<dbReference type="PANTHER" id="PTHR10357">
    <property type="entry name" value="ALPHA-AMYLASE FAMILY MEMBER"/>
    <property type="match status" value="1"/>
</dbReference>
<dbReference type="Proteomes" id="UP000018692">
    <property type="component" value="Unassembled WGS sequence"/>
</dbReference>
<protein>
    <recommendedName>
        <fullName evidence="1">Glycosyl hydrolase family 13 catalytic domain-containing protein</fullName>
    </recommendedName>
</protein>
<accession>V8ASQ3</accession>
<name>V8ASQ3_9LACT</name>
<feature type="domain" description="Glycosyl hydrolase family 13 catalytic" evidence="1">
    <location>
        <begin position="13"/>
        <end position="60"/>
    </location>
</feature>
<reference evidence="2 3" key="1">
    <citation type="submission" date="2013-07" db="EMBL/GenBank/DDBJ databases">
        <title>Isolation of Lactococcus garvieae strain TRF1 from the fecal material of a timber rattlesnake.</title>
        <authorList>
            <person name="McLaughlin R.W."/>
            <person name="Cochran P.A."/>
            <person name="Dowd S.E."/>
        </authorList>
    </citation>
    <scope>NUCLEOTIDE SEQUENCE [LARGE SCALE GENOMIC DNA]</scope>
    <source>
        <strain evidence="2 3">TRF1</strain>
    </source>
</reference>
<gene>
    <name evidence="2" type="ORF">N568_0100755</name>
</gene>
<dbReference type="AlphaFoldDB" id="V8ASQ3"/>
<dbReference type="PATRIC" id="fig|1380772.3.peg.167"/>
<proteinExistence type="predicted"/>